<dbReference type="Pfam" id="PF00723">
    <property type="entry name" value="Glyco_hydro_15"/>
    <property type="match status" value="1"/>
</dbReference>
<name>A0A6P1NQX8_9MICC</name>
<dbReference type="Proteomes" id="UP000464186">
    <property type="component" value="Chromosome"/>
</dbReference>
<dbReference type="Gene3D" id="3.40.50.1000">
    <property type="entry name" value="HAD superfamily/HAD-like"/>
    <property type="match status" value="1"/>
</dbReference>
<dbReference type="EMBL" id="CP047898">
    <property type="protein sequence ID" value="QHK20810.1"/>
    <property type="molecule type" value="Genomic_DNA"/>
</dbReference>
<gene>
    <name evidence="3" type="ORF">GU243_15005</name>
</gene>
<dbReference type="SUPFAM" id="SSF56784">
    <property type="entry name" value="HAD-like"/>
    <property type="match status" value="1"/>
</dbReference>
<dbReference type="Gene3D" id="3.30.70.1020">
    <property type="entry name" value="Trehalose-6-phosphate phosphatase related protein, domain 2"/>
    <property type="match status" value="1"/>
</dbReference>
<reference evidence="3 4" key="1">
    <citation type="submission" date="2020-01" db="EMBL/GenBank/DDBJ databases">
        <title>Pseudarthrobacter psychrotolerans sp. nov., isolated from antarctic soil.</title>
        <authorList>
            <person name="Shin Y."/>
            <person name="Park W."/>
        </authorList>
    </citation>
    <scope>NUCLEOTIDE SEQUENCE [LARGE SCALE GENOMIC DNA]</scope>
    <source>
        <strain evidence="3 4">YJ56</strain>
    </source>
</reference>
<dbReference type="PANTHER" id="PTHR31616:SF0">
    <property type="entry name" value="GLUCAN 1,4-ALPHA-GLUCOSIDASE"/>
    <property type="match status" value="1"/>
</dbReference>
<organism evidence="3 4">
    <name type="scientific">Pseudarthrobacter psychrotolerans</name>
    <dbReference type="NCBI Taxonomy" id="2697569"/>
    <lineage>
        <taxon>Bacteria</taxon>
        <taxon>Bacillati</taxon>
        <taxon>Actinomycetota</taxon>
        <taxon>Actinomycetes</taxon>
        <taxon>Micrococcales</taxon>
        <taxon>Micrococcaceae</taxon>
        <taxon>Pseudarthrobacter</taxon>
    </lineage>
</organism>
<evidence type="ECO:0000313" key="3">
    <source>
        <dbReference type="EMBL" id="QHK20810.1"/>
    </source>
</evidence>
<dbReference type="PANTHER" id="PTHR31616">
    <property type="entry name" value="TREHALASE"/>
    <property type="match status" value="1"/>
</dbReference>
<dbReference type="Pfam" id="PF19291">
    <property type="entry name" value="TREH_N"/>
    <property type="match status" value="1"/>
</dbReference>
<sequence>MATPLNQSVADSALLTRSLPLGLLRTFIQSDLADEGFTPTLLAELKVLARVPGLLVACNYGGTLCDAEGISTETLPLGSAAIALRALAALPNTHAAVISGRSLRDLAAVSRLPAEVHLIGSHGAESDMAFAHSQDLATEATLHTVSTALTEAVGYQEGIWIERKPVAVSVHTRPASPEVVQVVTETAGEIARVHGLFFIVDGSVLDLSVVEPAKADALENLRSRLGASAALYAGDAYSDELAIATLRGPDLGLHVGPGETRASHRLRDPESFARVLALLFELRRAWLFGEDAVGLERHTMIGNGSSTALLTPDAKVCWMSHPLPDSGSLFAHILGGDAAGHFSVEPLKSSQVLGQRYVDSTMIVETRWADVTVTDYLEPAPDGITSLVRVLSGTGGAKIVFAPRPDYANAPFSMEARGDELHVVGTSDPIILFAPGVSFAITSDGLHATATASVNLQDGPVVLNLRCGDTEPALADPDGETGRRAGVALHSRRWVQDLELPSVKPSLVRRSALVLRALVHEPTGAVLAAPTTSLPEGIGGTRNWDYRYCWLRDGSMTVNALVDLGSTAEAAGFLSWLGRILEHAPGPEWLHPLYSVTGAPLSTEAVIDSLPGYAGSRPVRIGNAADHQVQLDVFGPVAELIHGVSSRNGALKDDHWDLLVQMAAAVLARWHEPDHGIWEARRPPRHHVYTKVMCWVTLDRALRTAARHGKAPDPSWEPTARTIREEVLREGWDDSAASYTVAYDSPDLDAAVLHIGLSGLLDVTDQRFLDTVTAVERELRVGPTVFRYRYDDGLPGLEGGFHICTTWLIEAYVAVGRIEEAWDLFDQLVNLFGPTGLLPEEYDPGTETHLGNHPQAYSHLGFIRCARILDRHKPEAKRPLGMSPKRG</sequence>
<evidence type="ECO:0000259" key="1">
    <source>
        <dbReference type="Pfam" id="PF00723"/>
    </source>
</evidence>
<dbReference type="InterPro" id="IPR012341">
    <property type="entry name" value="6hp_glycosidase-like_sf"/>
</dbReference>
<feature type="domain" description="Trehalase-like N-terminal" evidence="2">
    <location>
        <begin position="281"/>
        <end position="485"/>
    </location>
</feature>
<dbReference type="InterPro" id="IPR036412">
    <property type="entry name" value="HAD-like_sf"/>
</dbReference>
<evidence type="ECO:0000313" key="4">
    <source>
        <dbReference type="Proteomes" id="UP000464186"/>
    </source>
</evidence>
<dbReference type="GO" id="GO:0005992">
    <property type="term" value="P:trehalose biosynthetic process"/>
    <property type="evidence" value="ECO:0007669"/>
    <property type="project" value="InterPro"/>
</dbReference>
<dbReference type="KEGG" id="psey:GU243_15005"/>
<accession>A0A6P1NQX8</accession>
<dbReference type="InterPro" id="IPR011613">
    <property type="entry name" value="GH15-like"/>
</dbReference>
<dbReference type="Pfam" id="PF02358">
    <property type="entry name" value="Trehalose_PPase"/>
    <property type="match status" value="1"/>
</dbReference>
<dbReference type="InterPro" id="IPR003337">
    <property type="entry name" value="Trehalose_PPase"/>
</dbReference>
<protein>
    <submittedName>
        <fullName evidence="3">Trehalose-phosphatase</fullName>
    </submittedName>
</protein>
<dbReference type="InterPro" id="IPR023214">
    <property type="entry name" value="HAD_sf"/>
</dbReference>
<proteinExistence type="predicted"/>
<dbReference type="AlphaFoldDB" id="A0A6P1NQX8"/>
<feature type="domain" description="GH15-like" evidence="1">
    <location>
        <begin position="506"/>
        <end position="866"/>
    </location>
</feature>
<dbReference type="SUPFAM" id="SSF48208">
    <property type="entry name" value="Six-hairpin glycosidases"/>
    <property type="match status" value="1"/>
</dbReference>
<dbReference type="GO" id="GO:0004553">
    <property type="term" value="F:hydrolase activity, hydrolyzing O-glycosyl compounds"/>
    <property type="evidence" value="ECO:0007669"/>
    <property type="project" value="UniProtKB-ARBA"/>
</dbReference>
<evidence type="ECO:0000259" key="2">
    <source>
        <dbReference type="Pfam" id="PF19291"/>
    </source>
</evidence>
<keyword evidence="4" id="KW-1185">Reference proteome</keyword>
<dbReference type="Gene3D" id="1.50.10.10">
    <property type="match status" value="1"/>
</dbReference>
<dbReference type="InterPro" id="IPR008928">
    <property type="entry name" value="6-hairpin_glycosidase_sf"/>
</dbReference>
<dbReference type="InterPro" id="IPR045582">
    <property type="entry name" value="Trehalase-like_N"/>
</dbReference>